<dbReference type="EMBL" id="NKUJ01000071">
    <property type="protein sequence ID" value="RMJ15085.1"/>
    <property type="molecule type" value="Genomic_DNA"/>
</dbReference>
<evidence type="ECO:0000313" key="3">
    <source>
        <dbReference type="Proteomes" id="UP000277212"/>
    </source>
</evidence>
<comment type="caution">
    <text evidence="2">The sequence shown here is derived from an EMBL/GenBank/DDBJ whole genome shotgun (WGS) entry which is preliminary data.</text>
</comment>
<sequence length="75" mass="8715">MRERGIKGQRPPDQRSDRNWLSRPLFLFPQPGIGACGDYFFICCPEDTRQGRHGVERRSCERQSRSFSPCNRVAT</sequence>
<keyword evidence="3" id="KW-1185">Reference proteome</keyword>
<reference evidence="2 3" key="1">
    <citation type="submission" date="2017-06" db="EMBL/GenBank/DDBJ databases">
        <title>Comparative genomic analysis of Ambrosia Fusariam Clade fungi.</title>
        <authorList>
            <person name="Stajich J.E."/>
            <person name="Carrillo J."/>
            <person name="Kijimoto T."/>
            <person name="Eskalen A."/>
            <person name="O'Donnell K."/>
            <person name="Kasson M."/>
        </authorList>
    </citation>
    <scope>NUCLEOTIDE SEQUENCE [LARGE SCALE GENOMIC DNA]</scope>
    <source>
        <strain evidence="2">UCR3666</strain>
    </source>
</reference>
<dbReference type="Proteomes" id="UP000277212">
    <property type="component" value="Unassembled WGS sequence"/>
</dbReference>
<dbReference type="AlphaFoldDB" id="A0A3M2SCZ5"/>
<feature type="region of interest" description="Disordered" evidence="1">
    <location>
        <begin position="55"/>
        <end position="75"/>
    </location>
</feature>
<feature type="compositionally biased region" description="Polar residues" evidence="1">
    <location>
        <begin position="65"/>
        <end position="75"/>
    </location>
</feature>
<gene>
    <name evidence="2" type="ORF">CDV36_005214</name>
</gene>
<protein>
    <submittedName>
        <fullName evidence="2">Uncharacterized protein</fullName>
    </submittedName>
</protein>
<name>A0A3M2SCZ5_9HYPO</name>
<feature type="compositionally biased region" description="Basic and acidic residues" evidence="1">
    <location>
        <begin position="55"/>
        <end position="64"/>
    </location>
</feature>
<organism evidence="2 3">
    <name type="scientific">Fusarium kuroshium</name>
    <dbReference type="NCBI Taxonomy" id="2010991"/>
    <lineage>
        <taxon>Eukaryota</taxon>
        <taxon>Fungi</taxon>
        <taxon>Dikarya</taxon>
        <taxon>Ascomycota</taxon>
        <taxon>Pezizomycotina</taxon>
        <taxon>Sordariomycetes</taxon>
        <taxon>Hypocreomycetidae</taxon>
        <taxon>Hypocreales</taxon>
        <taxon>Nectriaceae</taxon>
        <taxon>Fusarium</taxon>
        <taxon>Fusarium solani species complex</taxon>
    </lineage>
</organism>
<evidence type="ECO:0000313" key="2">
    <source>
        <dbReference type="EMBL" id="RMJ15085.1"/>
    </source>
</evidence>
<evidence type="ECO:0000256" key="1">
    <source>
        <dbReference type="SAM" id="MobiDB-lite"/>
    </source>
</evidence>
<proteinExistence type="predicted"/>
<accession>A0A3M2SCZ5</accession>